<organism evidence="2 3">
    <name type="scientific">Shouchella clausii</name>
    <name type="common">Alkalihalobacillus clausii</name>
    <dbReference type="NCBI Taxonomy" id="79880"/>
    <lineage>
        <taxon>Bacteria</taxon>
        <taxon>Bacillati</taxon>
        <taxon>Bacillota</taxon>
        <taxon>Bacilli</taxon>
        <taxon>Bacillales</taxon>
        <taxon>Bacillaceae</taxon>
        <taxon>Shouchella</taxon>
    </lineage>
</organism>
<accession>A0A268RKA6</accession>
<evidence type="ECO:0000313" key="2">
    <source>
        <dbReference type="EMBL" id="PAF20640.1"/>
    </source>
</evidence>
<protein>
    <submittedName>
        <fullName evidence="2">Uncharacterized protein</fullName>
    </submittedName>
</protein>
<dbReference type="EMBL" id="NPBS01000251">
    <property type="protein sequence ID" value="PAF20640.1"/>
    <property type="molecule type" value="Genomic_DNA"/>
</dbReference>
<feature type="transmembrane region" description="Helical" evidence="1">
    <location>
        <begin position="83"/>
        <end position="103"/>
    </location>
</feature>
<keyword evidence="1" id="KW-1133">Transmembrane helix</keyword>
<gene>
    <name evidence="2" type="ORF">CHH61_22985</name>
</gene>
<evidence type="ECO:0000256" key="1">
    <source>
        <dbReference type="SAM" id="Phobius"/>
    </source>
</evidence>
<feature type="non-terminal residue" evidence="2">
    <location>
        <position position="125"/>
    </location>
</feature>
<keyword evidence="1" id="KW-0472">Membrane</keyword>
<proteinExistence type="predicted"/>
<dbReference type="AlphaFoldDB" id="A0A268RKA6"/>
<keyword evidence="1" id="KW-0812">Transmembrane</keyword>
<sequence>MYNEHFFKRSSNVTEGEDSLGNEEIQIVQVGRSFYVTDEHLKFDGERSISDNMLTISNGSDKASYEVNKLNQQELFAFYQPEIRPIILLLSFYVGLLFIAAFFQYGKSLMLQKAANRIIQKMRTD</sequence>
<evidence type="ECO:0000313" key="3">
    <source>
        <dbReference type="Proteomes" id="UP000216133"/>
    </source>
</evidence>
<reference evidence="2 3" key="1">
    <citation type="submission" date="2017-07" db="EMBL/GenBank/DDBJ databases">
        <title>Isolation and whole genome analysis of endospore-forming bacteria from heroin.</title>
        <authorList>
            <person name="Kalinowski J."/>
            <person name="Ahrens B."/>
            <person name="Al-Dilaimi A."/>
            <person name="Winkler A."/>
            <person name="Wibberg D."/>
            <person name="Schleenbecker U."/>
            <person name="Ruckert C."/>
            <person name="Wolfel R."/>
            <person name="Grass G."/>
        </authorList>
    </citation>
    <scope>NUCLEOTIDE SEQUENCE [LARGE SCALE GENOMIC DNA]</scope>
    <source>
        <strain evidence="2 3">7523-2</strain>
    </source>
</reference>
<dbReference type="Proteomes" id="UP000216133">
    <property type="component" value="Unassembled WGS sequence"/>
</dbReference>
<name>A0A268RKA6_SHOCL</name>
<comment type="caution">
    <text evidence="2">The sequence shown here is derived from an EMBL/GenBank/DDBJ whole genome shotgun (WGS) entry which is preliminary data.</text>
</comment>